<dbReference type="InterPro" id="IPR005823">
    <property type="entry name" value="Ribosomal_uL13_bac-type"/>
</dbReference>
<dbReference type="GO" id="GO:0003735">
    <property type="term" value="F:structural constituent of ribosome"/>
    <property type="evidence" value="ECO:0007669"/>
    <property type="project" value="InterPro"/>
</dbReference>
<organism evidence="5 6">
    <name type="scientific">Candidatus Spechtbacteria bacterium RIFCSPLOWO2_01_FULL_43_12</name>
    <dbReference type="NCBI Taxonomy" id="1802162"/>
    <lineage>
        <taxon>Bacteria</taxon>
        <taxon>Candidatus Spechtiibacteriota</taxon>
    </lineage>
</organism>
<dbReference type="GO" id="GO:1990904">
    <property type="term" value="C:ribonucleoprotein complex"/>
    <property type="evidence" value="ECO:0007669"/>
    <property type="project" value="UniProtKB-KW"/>
</dbReference>
<reference evidence="5 6" key="1">
    <citation type="journal article" date="2016" name="Nat. Commun.">
        <title>Thousands of microbial genomes shed light on interconnected biogeochemical processes in an aquifer system.</title>
        <authorList>
            <person name="Anantharaman K."/>
            <person name="Brown C.T."/>
            <person name="Hug L.A."/>
            <person name="Sharon I."/>
            <person name="Castelle C.J."/>
            <person name="Probst A.J."/>
            <person name="Thomas B.C."/>
            <person name="Singh A."/>
            <person name="Wilkins M.J."/>
            <person name="Karaoz U."/>
            <person name="Brodie E.L."/>
            <person name="Williams K.H."/>
            <person name="Hubbard S.S."/>
            <person name="Banfield J.F."/>
        </authorList>
    </citation>
    <scope>NUCLEOTIDE SEQUENCE [LARGE SCALE GENOMIC DNA]</scope>
</reference>
<name>A0A1G2HF11_9BACT</name>
<dbReference type="Gene3D" id="3.90.1180.10">
    <property type="entry name" value="Ribosomal protein L13"/>
    <property type="match status" value="1"/>
</dbReference>
<protein>
    <recommendedName>
        <fullName evidence="4">50S ribosomal protein L13</fullName>
    </recommendedName>
</protein>
<accession>A0A1G2HF11</accession>
<dbReference type="PANTHER" id="PTHR11545">
    <property type="entry name" value="RIBOSOMAL PROTEIN L13"/>
    <property type="match status" value="1"/>
</dbReference>
<evidence type="ECO:0000313" key="6">
    <source>
        <dbReference type="Proteomes" id="UP000178835"/>
    </source>
</evidence>
<comment type="caution">
    <text evidence="5">The sequence shown here is derived from an EMBL/GenBank/DDBJ whole genome shotgun (WGS) entry which is preliminary data.</text>
</comment>
<dbReference type="SUPFAM" id="SSF52161">
    <property type="entry name" value="Ribosomal protein L13"/>
    <property type="match status" value="1"/>
</dbReference>
<dbReference type="GO" id="GO:0003729">
    <property type="term" value="F:mRNA binding"/>
    <property type="evidence" value="ECO:0007669"/>
    <property type="project" value="TreeGrafter"/>
</dbReference>
<dbReference type="GO" id="GO:0017148">
    <property type="term" value="P:negative regulation of translation"/>
    <property type="evidence" value="ECO:0007669"/>
    <property type="project" value="TreeGrafter"/>
</dbReference>
<proteinExistence type="inferred from homology"/>
<keyword evidence="2 5" id="KW-0689">Ribosomal protein</keyword>
<dbReference type="EMBL" id="MHOH01000011">
    <property type="protein sequence ID" value="OGZ60880.1"/>
    <property type="molecule type" value="Genomic_DNA"/>
</dbReference>
<dbReference type="Pfam" id="PF00572">
    <property type="entry name" value="Ribosomal_L13"/>
    <property type="match status" value="1"/>
</dbReference>
<gene>
    <name evidence="5" type="ORF">A2919_02360</name>
</gene>
<dbReference type="InterPro" id="IPR005822">
    <property type="entry name" value="Ribosomal_uL13"/>
</dbReference>
<dbReference type="Proteomes" id="UP000178835">
    <property type="component" value="Unassembled WGS sequence"/>
</dbReference>
<keyword evidence="3" id="KW-0687">Ribonucleoprotein</keyword>
<dbReference type="NCBIfam" id="TIGR01066">
    <property type="entry name" value="rplM_bact"/>
    <property type="match status" value="1"/>
</dbReference>
<evidence type="ECO:0000256" key="3">
    <source>
        <dbReference type="ARBA" id="ARBA00023274"/>
    </source>
</evidence>
<sequence>MDAKGKVLGRLASNIAFRLQGKDEPSYAPNKLADVKIRIKNASMLSITGKKGTDKIYWRHSGYPGGIYSKKYQEVFEKDPADVVRRAVFNMLPKNKLRKEAIKNLVIEK</sequence>
<dbReference type="InterPro" id="IPR036899">
    <property type="entry name" value="Ribosomal_uL13_sf"/>
</dbReference>
<dbReference type="AlphaFoldDB" id="A0A1G2HF11"/>
<dbReference type="CDD" id="cd00392">
    <property type="entry name" value="Ribosomal_L13"/>
    <property type="match status" value="1"/>
</dbReference>
<evidence type="ECO:0000256" key="2">
    <source>
        <dbReference type="ARBA" id="ARBA00022980"/>
    </source>
</evidence>
<comment type="similarity">
    <text evidence="1">Belongs to the universal ribosomal protein uL13 family.</text>
</comment>
<evidence type="ECO:0000256" key="1">
    <source>
        <dbReference type="ARBA" id="ARBA00006227"/>
    </source>
</evidence>
<dbReference type="PIRSF" id="PIRSF002181">
    <property type="entry name" value="Ribosomal_L13"/>
    <property type="match status" value="1"/>
</dbReference>
<evidence type="ECO:0000313" key="5">
    <source>
        <dbReference type="EMBL" id="OGZ60880.1"/>
    </source>
</evidence>
<evidence type="ECO:0000256" key="4">
    <source>
        <dbReference type="ARBA" id="ARBA00035499"/>
    </source>
</evidence>
<dbReference type="GO" id="GO:0005840">
    <property type="term" value="C:ribosome"/>
    <property type="evidence" value="ECO:0007669"/>
    <property type="project" value="UniProtKB-KW"/>
</dbReference>
<dbReference type="PANTHER" id="PTHR11545:SF2">
    <property type="entry name" value="LARGE RIBOSOMAL SUBUNIT PROTEIN UL13M"/>
    <property type="match status" value="1"/>
</dbReference>
<dbReference type="GO" id="GO:0006412">
    <property type="term" value="P:translation"/>
    <property type="evidence" value="ECO:0007669"/>
    <property type="project" value="InterPro"/>
</dbReference>